<organism evidence="1 2">
    <name type="scientific">Sinorhizobium kostiense</name>
    <dbReference type="NCBI Taxonomy" id="76747"/>
    <lineage>
        <taxon>Bacteria</taxon>
        <taxon>Pseudomonadati</taxon>
        <taxon>Pseudomonadota</taxon>
        <taxon>Alphaproteobacteria</taxon>
        <taxon>Hyphomicrobiales</taxon>
        <taxon>Rhizobiaceae</taxon>
        <taxon>Sinorhizobium/Ensifer group</taxon>
        <taxon>Sinorhizobium</taxon>
    </lineage>
</organism>
<evidence type="ECO:0000313" key="2">
    <source>
        <dbReference type="Proteomes" id="UP000730739"/>
    </source>
</evidence>
<protein>
    <submittedName>
        <fullName evidence="1">Uncharacterized protein</fullName>
    </submittedName>
</protein>
<evidence type="ECO:0000313" key="1">
    <source>
        <dbReference type="EMBL" id="MBP2235290.1"/>
    </source>
</evidence>
<reference evidence="1 2" key="1">
    <citation type="submission" date="2021-03" db="EMBL/GenBank/DDBJ databases">
        <title>Genomic Encyclopedia of Type Strains, Phase IV (KMG-IV): sequencing the most valuable type-strain genomes for metagenomic binning, comparative biology and taxonomic classification.</title>
        <authorList>
            <person name="Goeker M."/>
        </authorList>
    </citation>
    <scope>NUCLEOTIDE SEQUENCE [LARGE SCALE GENOMIC DNA]</scope>
    <source>
        <strain evidence="1 2">DSM 13372</strain>
    </source>
</reference>
<name>A0ABS4QZ37_9HYPH</name>
<comment type="caution">
    <text evidence="1">The sequence shown here is derived from an EMBL/GenBank/DDBJ whole genome shotgun (WGS) entry which is preliminary data.</text>
</comment>
<proteinExistence type="predicted"/>
<accession>A0ABS4QZ37</accession>
<sequence>MTSAVALSRRPQSTRSRSLEVVGQGNNHLIGDSGWYAICATTLVASPRPLYLPMNFPFSSADKHQFGAFPIVCRALSSTETCAHFCDKTRSVLFQFAFTRNLPPIIIAAPPPVAPVPAYACIVPHVRGECAAAPPRRTPTEVRLLLEAQSPRLFPSRIWQGSHLSNLHPDSWRTAPLRTLAAFGQHPSSSEAGQTAR</sequence>
<dbReference type="EMBL" id="JAGILA010000002">
    <property type="protein sequence ID" value="MBP2235290.1"/>
    <property type="molecule type" value="Genomic_DNA"/>
</dbReference>
<dbReference type="Proteomes" id="UP000730739">
    <property type="component" value="Unassembled WGS sequence"/>
</dbReference>
<keyword evidence="2" id="KW-1185">Reference proteome</keyword>
<gene>
    <name evidence="1" type="ORF">J2Z31_001782</name>
</gene>